<evidence type="ECO:0000313" key="1">
    <source>
        <dbReference type="EMBL" id="KAG0586114.1"/>
    </source>
</evidence>
<dbReference type="Gene3D" id="2.120.10.80">
    <property type="entry name" value="Kelch-type beta propeller"/>
    <property type="match status" value="1"/>
</dbReference>
<dbReference type="AlphaFoldDB" id="A0A8T0IQU5"/>
<dbReference type="EMBL" id="CM026422">
    <property type="protein sequence ID" value="KAG0586114.1"/>
    <property type="molecule type" value="Genomic_DNA"/>
</dbReference>
<gene>
    <name evidence="1" type="ORF">KC19_2G065300</name>
</gene>
<dbReference type="Proteomes" id="UP000822688">
    <property type="component" value="Chromosome 2"/>
</dbReference>
<dbReference type="InterPro" id="IPR044595">
    <property type="entry name" value="KMD1-4"/>
</dbReference>
<name>A0A8T0IQU5_CERPU</name>
<dbReference type="GO" id="GO:0080037">
    <property type="term" value="P:negative regulation of cytokinin-activated signaling pathway"/>
    <property type="evidence" value="ECO:0007669"/>
    <property type="project" value="InterPro"/>
</dbReference>
<evidence type="ECO:0000313" key="2">
    <source>
        <dbReference type="Proteomes" id="UP000822688"/>
    </source>
</evidence>
<proteinExistence type="predicted"/>
<evidence type="ECO:0008006" key="3">
    <source>
        <dbReference type="Google" id="ProtNLM"/>
    </source>
</evidence>
<dbReference type="Pfam" id="PF01344">
    <property type="entry name" value="Kelch_1"/>
    <property type="match status" value="1"/>
</dbReference>
<dbReference type="GO" id="GO:2000762">
    <property type="term" value="P:regulation of phenylpropanoid metabolic process"/>
    <property type="evidence" value="ECO:0007669"/>
    <property type="project" value="InterPro"/>
</dbReference>
<comment type="caution">
    <text evidence="1">The sequence shown here is derived from an EMBL/GenBank/DDBJ whole genome shotgun (WGS) entry which is preliminary data.</text>
</comment>
<dbReference type="InterPro" id="IPR006652">
    <property type="entry name" value="Kelch_1"/>
</dbReference>
<reference evidence="1" key="1">
    <citation type="submission" date="2020-06" db="EMBL/GenBank/DDBJ databases">
        <title>WGS assembly of Ceratodon purpureus strain R40.</title>
        <authorList>
            <person name="Carey S.B."/>
            <person name="Jenkins J."/>
            <person name="Shu S."/>
            <person name="Lovell J.T."/>
            <person name="Sreedasyam A."/>
            <person name="Maumus F."/>
            <person name="Tiley G.P."/>
            <person name="Fernandez-Pozo N."/>
            <person name="Barry K."/>
            <person name="Chen C."/>
            <person name="Wang M."/>
            <person name="Lipzen A."/>
            <person name="Daum C."/>
            <person name="Saski C.A."/>
            <person name="Payton A.C."/>
            <person name="Mcbreen J.C."/>
            <person name="Conrad R.E."/>
            <person name="Kollar L.M."/>
            <person name="Olsson S."/>
            <person name="Huttunen S."/>
            <person name="Landis J.B."/>
            <person name="Wickett N.J."/>
            <person name="Johnson M.G."/>
            <person name="Rensing S.A."/>
            <person name="Grimwood J."/>
            <person name="Schmutz J."/>
            <person name="Mcdaniel S.F."/>
        </authorList>
    </citation>
    <scope>NUCLEOTIDE SEQUENCE</scope>
    <source>
        <strain evidence="1">R40</strain>
    </source>
</reference>
<sequence>MAISKQEYVEQELIPGLPDLLVTYFILPRLPWYTRVCMLSISKAWKMVFDNSSFLDTRTKELYKPRGLFLIHELLDNTSCGCEEELFSKSPSARLSSQDSDEESSEIYLLQKYAIEMCDMHDRIWHRLPPIPSCPSGIPSRCSFVCLDGKLFVMGGIPDSTKAKESADMHMLNIGLGHWWWEQCASMHFSRAFVKCAAHDGQIYVVGGTCPAEVYNVNENQWHRLPEMVDVQFFCNGILALGNQIIAYGYDILDPEVLVEPDVNSARVYDLLSKNWSTVEFDFTKCCTSASGHLMLDIVDGMLVTYDITTHNTTLYDGRLHIELSPSKFHAMFKLSYHLIFQLYFYMRMVHCVHGFEDWKIDMIPFERELGNQTPLFYIDDDYIYHPSFQVFDIVVVESPSKPTQVYTLFSPYGSRLHQLWRGTIDFDACKVIWDQDIICPFKLCQLDTENSSKLCYMI</sequence>
<organism evidence="1 2">
    <name type="scientific">Ceratodon purpureus</name>
    <name type="common">Fire moss</name>
    <name type="synonym">Dicranum purpureum</name>
    <dbReference type="NCBI Taxonomy" id="3225"/>
    <lineage>
        <taxon>Eukaryota</taxon>
        <taxon>Viridiplantae</taxon>
        <taxon>Streptophyta</taxon>
        <taxon>Embryophyta</taxon>
        <taxon>Bryophyta</taxon>
        <taxon>Bryophytina</taxon>
        <taxon>Bryopsida</taxon>
        <taxon>Dicranidae</taxon>
        <taxon>Pseudoditrichales</taxon>
        <taxon>Ditrichaceae</taxon>
        <taxon>Ceratodon</taxon>
    </lineage>
</organism>
<protein>
    <recommendedName>
        <fullName evidence="3">F-box domain-containing protein</fullName>
    </recommendedName>
</protein>
<dbReference type="PANTHER" id="PTHR46407">
    <property type="entry name" value="OS02G0208700 PROTEIN"/>
    <property type="match status" value="1"/>
</dbReference>
<accession>A0A8T0IQU5</accession>
<dbReference type="SUPFAM" id="SSF117281">
    <property type="entry name" value="Kelch motif"/>
    <property type="match status" value="1"/>
</dbReference>
<dbReference type="InterPro" id="IPR015915">
    <property type="entry name" value="Kelch-typ_b-propeller"/>
</dbReference>
<dbReference type="PANTHER" id="PTHR46407:SF3">
    <property type="entry name" value="OS02G0208700 PROTEIN"/>
    <property type="match status" value="1"/>
</dbReference>
<keyword evidence="2" id="KW-1185">Reference proteome</keyword>